<dbReference type="KEGG" id="sbd:ATN00_04440"/>
<sequence length="371" mass="40793">MSPSAQTSIFYLDESGNSGDLTRSGRDMDFGGQEIFVLASIGTDDPDALARELEHLRYHHRVQAVELKSSALKNKPALVGDLLAFLRLHELPLLLEVVDKRFMIAANMINNLVLPAVGACDVTPEAQWFRNELAEYLHAQASPSVIAAYVAACDAPSAASIVRAFDTLLDWLDERKAGDERAEAMRFFTRDSLSDFMTAGPETETAQLRCLPPPDLGKKGQSIWMLPNLTSLTNVYARINRYRRRRLADVIIVHDEQAHFDEILADAKALAERLAAEGAAMPARFADYHFVEQATLRFASSGATSGIQAADIIAGFLMRYVKSVLHGLATPDPVVQDVFDALMDFTDPAQGLGVNFVLARHDVVRLGVRPL</sequence>
<dbReference type="Proteomes" id="UP000056968">
    <property type="component" value="Chromosome"/>
</dbReference>
<reference evidence="1 2" key="1">
    <citation type="submission" date="2015-11" db="EMBL/GenBank/DDBJ databases">
        <title>A Two-component Flavoprotein Monooxygenase System MeaXY Responsible for para-Hydroxylation of 2-Methyl-6-ethylaniline and 2,6-Diethylaniline in Sphingobium baderi DE-13.</title>
        <authorList>
            <person name="Cheng M."/>
            <person name="Meng Q."/>
            <person name="Yang Y."/>
            <person name="Chu C."/>
            <person name="Yan X."/>
            <person name="He J."/>
            <person name="Li S."/>
        </authorList>
    </citation>
    <scope>NUCLEOTIDE SEQUENCE [LARGE SCALE GENOMIC DNA]</scope>
    <source>
        <strain evidence="1 2">DE-13</strain>
    </source>
</reference>
<organism evidence="1 2">
    <name type="scientific">Sphingobium baderi</name>
    <dbReference type="NCBI Taxonomy" id="1332080"/>
    <lineage>
        <taxon>Bacteria</taxon>
        <taxon>Pseudomonadati</taxon>
        <taxon>Pseudomonadota</taxon>
        <taxon>Alphaproteobacteria</taxon>
        <taxon>Sphingomonadales</taxon>
        <taxon>Sphingomonadaceae</taxon>
        <taxon>Sphingobium</taxon>
    </lineage>
</organism>
<evidence type="ECO:0000313" key="2">
    <source>
        <dbReference type="Proteomes" id="UP000056968"/>
    </source>
</evidence>
<dbReference type="EMBL" id="CP013264">
    <property type="protein sequence ID" value="ALR19667.1"/>
    <property type="molecule type" value="Genomic_DNA"/>
</dbReference>
<dbReference type="AlphaFoldDB" id="A0A0S3EW74"/>
<dbReference type="InterPro" id="IPR024524">
    <property type="entry name" value="DUF3800"/>
</dbReference>
<dbReference type="RefSeq" id="WP_062062630.1">
    <property type="nucleotide sequence ID" value="NZ_CP013264.1"/>
</dbReference>
<keyword evidence="2" id="KW-1185">Reference proteome</keyword>
<evidence type="ECO:0000313" key="1">
    <source>
        <dbReference type="EMBL" id="ALR19667.1"/>
    </source>
</evidence>
<accession>A0A0S3EW74</accession>
<name>A0A0S3EW74_9SPHN</name>
<evidence type="ECO:0008006" key="3">
    <source>
        <dbReference type="Google" id="ProtNLM"/>
    </source>
</evidence>
<protein>
    <recommendedName>
        <fullName evidence="3">DUF3800 domain-containing protein</fullName>
    </recommendedName>
</protein>
<dbReference type="OrthoDB" id="9134940at2"/>
<proteinExistence type="predicted"/>
<dbReference type="Pfam" id="PF12686">
    <property type="entry name" value="DUF3800"/>
    <property type="match status" value="1"/>
</dbReference>
<gene>
    <name evidence="1" type="ORF">ATN00_04440</name>
</gene>